<name>A0ABU0HY62_9HYPH</name>
<accession>A0ABU0HY62</accession>
<comment type="caution">
    <text evidence="1">The sequence shown here is derived from an EMBL/GenBank/DDBJ whole genome shotgun (WGS) entry which is preliminary data.</text>
</comment>
<keyword evidence="2" id="KW-1185">Reference proteome</keyword>
<proteinExistence type="predicted"/>
<gene>
    <name evidence="1" type="ORF">QO012_001774</name>
</gene>
<evidence type="ECO:0000313" key="1">
    <source>
        <dbReference type="EMBL" id="MDQ0447278.1"/>
    </source>
</evidence>
<dbReference type="Proteomes" id="UP001231124">
    <property type="component" value="Unassembled WGS sequence"/>
</dbReference>
<protein>
    <submittedName>
        <fullName evidence="1">Uncharacterized protein</fullName>
    </submittedName>
</protein>
<dbReference type="EMBL" id="JAUSVP010000004">
    <property type="protein sequence ID" value="MDQ0447278.1"/>
    <property type="molecule type" value="Genomic_DNA"/>
</dbReference>
<sequence>MAKIEVCGAEIEVGGGALFLSLLGVGEVWAETVTNADAPRPFGCWWTETGSMLVEWGTVHMVLSPSRAPA</sequence>
<evidence type="ECO:0000313" key="2">
    <source>
        <dbReference type="Proteomes" id="UP001231124"/>
    </source>
</evidence>
<reference evidence="1 2" key="1">
    <citation type="submission" date="2023-07" db="EMBL/GenBank/DDBJ databases">
        <title>Genomic Encyclopedia of Type Strains, Phase IV (KMG-IV): sequencing the most valuable type-strain genomes for metagenomic binning, comparative biology and taxonomic classification.</title>
        <authorList>
            <person name="Goeker M."/>
        </authorList>
    </citation>
    <scope>NUCLEOTIDE SEQUENCE [LARGE SCALE GENOMIC DNA]</scope>
    <source>
        <strain evidence="1 2">DSM 19013</strain>
    </source>
</reference>
<organism evidence="1 2">
    <name type="scientific">Methylobacterium aerolatum</name>
    <dbReference type="NCBI Taxonomy" id="418708"/>
    <lineage>
        <taxon>Bacteria</taxon>
        <taxon>Pseudomonadati</taxon>
        <taxon>Pseudomonadota</taxon>
        <taxon>Alphaproteobacteria</taxon>
        <taxon>Hyphomicrobiales</taxon>
        <taxon>Methylobacteriaceae</taxon>
        <taxon>Methylobacterium</taxon>
    </lineage>
</organism>